<dbReference type="PATRIC" id="fig|396014.3.peg.390"/>
<dbReference type="SUPFAM" id="SSF55248">
    <property type="entry name" value="PCD-like"/>
    <property type="match status" value="1"/>
</dbReference>
<evidence type="ECO:0000256" key="5">
    <source>
        <dbReference type="ARBA" id="ARBA00023239"/>
    </source>
</evidence>
<dbReference type="CDD" id="cd00488">
    <property type="entry name" value="PCD_DCoH"/>
    <property type="match status" value="1"/>
</dbReference>
<evidence type="ECO:0000313" key="7">
    <source>
        <dbReference type="Proteomes" id="UP000023067"/>
    </source>
</evidence>
<sequence>MSTHGSTPTGPSPREAISGEALRAALAEAGAEQWRAQEDGLRARFATGDFATGLDLVARIGRLAEEADHHPDVLLTYPAVEVTLISHDVAAVTGRDVMLAGRIGDAAREMGVALD</sequence>
<dbReference type="Pfam" id="PF01329">
    <property type="entry name" value="Pterin_4a"/>
    <property type="match status" value="1"/>
</dbReference>
<dbReference type="HOGENOM" id="CLU_081974_4_3_11"/>
<dbReference type="EC" id="4.2.1.96" evidence="3"/>
<dbReference type="InterPro" id="IPR036428">
    <property type="entry name" value="PCD_sf"/>
</dbReference>
<proteinExistence type="inferred from homology"/>
<keyword evidence="5" id="KW-0456">Lyase</keyword>
<evidence type="ECO:0000256" key="2">
    <source>
        <dbReference type="ARBA" id="ARBA00006472"/>
    </source>
</evidence>
<keyword evidence="7" id="KW-1185">Reference proteome</keyword>
<organism evidence="6 7">
    <name type="scientific">Brachybacterium phenoliresistens</name>
    <dbReference type="NCBI Taxonomy" id="396014"/>
    <lineage>
        <taxon>Bacteria</taxon>
        <taxon>Bacillati</taxon>
        <taxon>Actinomycetota</taxon>
        <taxon>Actinomycetes</taxon>
        <taxon>Micrococcales</taxon>
        <taxon>Dermabacteraceae</taxon>
        <taxon>Brachybacterium</taxon>
    </lineage>
</organism>
<dbReference type="RefSeq" id="WP_084148179.1">
    <property type="nucleotide sequence ID" value="NZ_BAAAOW010000001.1"/>
</dbReference>
<dbReference type="AlphaFoldDB" id="Z9JY67"/>
<name>Z9JY67_9MICO</name>
<dbReference type="Gene3D" id="3.30.1360.20">
    <property type="entry name" value="Transcriptional coactivator/pterin dehydratase"/>
    <property type="match status" value="1"/>
</dbReference>
<evidence type="ECO:0000256" key="1">
    <source>
        <dbReference type="ARBA" id="ARBA00001554"/>
    </source>
</evidence>
<dbReference type="eggNOG" id="COG2154">
    <property type="taxonomic scope" value="Bacteria"/>
</dbReference>
<gene>
    <name evidence="6" type="ORF">BF93_06995</name>
</gene>
<comment type="similarity">
    <text evidence="2">Belongs to the pterin-4-alpha-carbinolamine dehydratase family.</text>
</comment>
<evidence type="ECO:0000256" key="4">
    <source>
        <dbReference type="ARBA" id="ARBA00021735"/>
    </source>
</evidence>
<comment type="catalytic activity">
    <reaction evidence="1">
        <text>(4aS,6R)-4a-hydroxy-L-erythro-5,6,7,8-tetrahydrobiopterin = (6R)-L-erythro-6,7-dihydrobiopterin + H2O</text>
        <dbReference type="Rhea" id="RHEA:11920"/>
        <dbReference type="ChEBI" id="CHEBI:15377"/>
        <dbReference type="ChEBI" id="CHEBI:15642"/>
        <dbReference type="ChEBI" id="CHEBI:43120"/>
        <dbReference type="EC" id="4.2.1.96"/>
    </reaction>
</comment>
<dbReference type="OrthoDB" id="15077at2"/>
<dbReference type="EMBL" id="JDYK01000002">
    <property type="protein sequence ID" value="EWS82761.1"/>
    <property type="molecule type" value="Genomic_DNA"/>
</dbReference>
<evidence type="ECO:0000256" key="3">
    <source>
        <dbReference type="ARBA" id="ARBA00013252"/>
    </source>
</evidence>
<dbReference type="PANTHER" id="PTHR12599:SF0">
    <property type="entry name" value="PTERIN-4-ALPHA-CARBINOLAMINE DEHYDRATASE"/>
    <property type="match status" value="1"/>
</dbReference>
<comment type="caution">
    <text evidence="6">The sequence shown here is derived from an EMBL/GenBank/DDBJ whole genome shotgun (WGS) entry which is preliminary data.</text>
</comment>
<dbReference type="Proteomes" id="UP000023067">
    <property type="component" value="Unassembled WGS sequence"/>
</dbReference>
<reference evidence="6 7" key="1">
    <citation type="submission" date="2014-02" db="EMBL/GenBank/DDBJ databases">
        <title>Genome sequence of Brachybacterium phenoliresistens strain W13A50.</title>
        <authorList>
            <person name="Wang X."/>
        </authorList>
    </citation>
    <scope>NUCLEOTIDE SEQUENCE [LARGE SCALE GENOMIC DNA]</scope>
    <source>
        <strain evidence="6 7">W13A50</strain>
    </source>
</reference>
<dbReference type="PANTHER" id="PTHR12599">
    <property type="entry name" value="PTERIN-4-ALPHA-CARBINOLAMINE DEHYDRATASE"/>
    <property type="match status" value="1"/>
</dbReference>
<dbReference type="GO" id="GO:0008124">
    <property type="term" value="F:4-alpha-hydroxytetrahydrobiopterin dehydratase activity"/>
    <property type="evidence" value="ECO:0007669"/>
    <property type="project" value="UniProtKB-EC"/>
</dbReference>
<dbReference type="InterPro" id="IPR001533">
    <property type="entry name" value="Pterin_deHydtase"/>
</dbReference>
<accession>Z9JY67</accession>
<evidence type="ECO:0000313" key="6">
    <source>
        <dbReference type="EMBL" id="EWS82761.1"/>
    </source>
</evidence>
<dbReference type="GO" id="GO:0006729">
    <property type="term" value="P:tetrahydrobiopterin biosynthetic process"/>
    <property type="evidence" value="ECO:0007669"/>
    <property type="project" value="InterPro"/>
</dbReference>
<protein>
    <recommendedName>
        <fullName evidence="4">Putative pterin-4-alpha-carbinolamine dehydratase</fullName>
        <ecNumber evidence="3">4.2.1.96</ecNumber>
    </recommendedName>
</protein>